<evidence type="ECO:0000256" key="4">
    <source>
        <dbReference type="ARBA" id="ARBA00022692"/>
    </source>
</evidence>
<comment type="similarity">
    <text evidence="9">Belongs to the SecD/SecF family. SecD subfamily.</text>
</comment>
<dbReference type="InterPro" id="IPR054384">
    <property type="entry name" value="SecDF_P1_head"/>
</dbReference>
<evidence type="ECO:0000256" key="2">
    <source>
        <dbReference type="ARBA" id="ARBA00022448"/>
    </source>
</evidence>
<feature type="transmembrane region" description="Helical" evidence="9">
    <location>
        <begin position="53"/>
        <end position="73"/>
    </location>
</feature>
<keyword evidence="5 9" id="KW-0653">Protein transport</keyword>
<evidence type="ECO:0000313" key="13">
    <source>
        <dbReference type="EMBL" id="AUX44102.1"/>
    </source>
</evidence>
<dbReference type="GO" id="GO:0005886">
    <property type="term" value="C:plasma membrane"/>
    <property type="evidence" value="ECO:0007669"/>
    <property type="project" value="UniProtKB-SubCell"/>
</dbReference>
<organism evidence="13 14">
    <name type="scientific">Sorangium cellulosum</name>
    <name type="common">Polyangium cellulosum</name>
    <dbReference type="NCBI Taxonomy" id="56"/>
    <lineage>
        <taxon>Bacteria</taxon>
        <taxon>Pseudomonadati</taxon>
        <taxon>Myxococcota</taxon>
        <taxon>Polyangia</taxon>
        <taxon>Polyangiales</taxon>
        <taxon>Polyangiaceae</taxon>
        <taxon>Sorangium</taxon>
    </lineage>
</organism>
<dbReference type="InterPro" id="IPR055344">
    <property type="entry name" value="SecD_SecF_C_bact"/>
</dbReference>
<accession>A0A2L0EXS7</accession>
<evidence type="ECO:0000256" key="3">
    <source>
        <dbReference type="ARBA" id="ARBA00022475"/>
    </source>
</evidence>
<name>A0A2L0EXS7_SORCE</name>
<feature type="transmembrane region" description="Helical" evidence="9">
    <location>
        <begin position="555"/>
        <end position="574"/>
    </location>
</feature>
<dbReference type="Pfam" id="PF22599">
    <property type="entry name" value="SecDF_P1_head"/>
    <property type="match status" value="1"/>
</dbReference>
<evidence type="ECO:0000313" key="14">
    <source>
        <dbReference type="Proteomes" id="UP000238348"/>
    </source>
</evidence>
<dbReference type="OrthoDB" id="9805019at2"/>
<evidence type="ECO:0000256" key="7">
    <source>
        <dbReference type="ARBA" id="ARBA00023010"/>
    </source>
</evidence>
<dbReference type="FunFam" id="1.20.1640.10:FF:000004">
    <property type="entry name" value="Protein translocase subunit SecD"/>
    <property type="match status" value="1"/>
</dbReference>
<keyword evidence="7 9" id="KW-0811">Translocation</keyword>
<dbReference type="Gene3D" id="3.30.1360.200">
    <property type="match status" value="1"/>
</dbReference>
<keyword evidence="3 9" id="KW-1003">Cell membrane</keyword>
<dbReference type="EMBL" id="CP012673">
    <property type="protein sequence ID" value="AUX44102.1"/>
    <property type="molecule type" value="Genomic_DNA"/>
</dbReference>
<feature type="domain" description="SecDF P1 head subdomain" evidence="12">
    <location>
        <begin position="423"/>
        <end position="533"/>
    </location>
</feature>
<evidence type="ECO:0000256" key="9">
    <source>
        <dbReference type="HAMAP-Rule" id="MF_01463"/>
    </source>
</evidence>
<dbReference type="Gene3D" id="3.30.70.3220">
    <property type="match status" value="1"/>
</dbReference>
<dbReference type="InterPro" id="IPR001036">
    <property type="entry name" value="Acrflvin-R"/>
</dbReference>
<dbReference type="NCBIfam" id="TIGR00916">
    <property type="entry name" value="2A0604s01"/>
    <property type="match status" value="1"/>
</dbReference>
<dbReference type="InterPro" id="IPR048631">
    <property type="entry name" value="SecD_1st"/>
</dbReference>
<feature type="transmembrane region" description="Helical" evidence="9">
    <location>
        <begin position="30"/>
        <end position="47"/>
    </location>
</feature>
<evidence type="ECO:0000259" key="10">
    <source>
        <dbReference type="Pfam" id="PF02355"/>
    </source>
</evidence>
<dbReference type="GO" id="GO:0006605">
    <property type="term" value="P:protein targeting"/>
    <property type="evidence" value="ECO:0007669"/>
    <property type="project" value="UniProtKB-UniRule"/>
</dbReference>
<dbReference type="Gene3D" id="1.20.1640.10">
    <property type="entry name" value="Multidrug efflux transporter AcrB transmembrane domain"/>
    <property type="match status" value="1"/>
</dbReference>
<dbReference type="PANTHER" id="PTHR30081">
    <property type="entry name" value="PROTEIN-EXPORT MEMBRANE PROTEIN SEC"/>
    <property type="match status" value="1"/>
</dbReference>
<dbReference type="SUPFAM" id="SSF82866">
    <property type="entry name" value="Multidrug efflux transporter AcrB transmembrane domain"/>
    <property type="match status" value="1"/>
</dbReference>
<dbReference type="GO" id="GO:0043952">
    <property type="term" value="P:protein transport by the Sec complex"/>
    <property type="evidence" value="ECO:0007669"/>
    <property type="project" value="UniProtKB-UniRule"/>
</dbReference>
<feature type="transmembrane region" description="Helical" evidence="9">
    <location>
        <begin position="6"/>
        <end position="23"/>
    </location>
</feature>
<protein>
    <recommendedName>
        <fullName evidence="9">Protein translocase subunit SecD</fullName>
    </recommendedName>
</protein>
<dbReference type="NCBIfam" id="TIGR01129">
    <property type="entry name" value="secD"/>
    <property type="match status" value="1"/>
</dbReference>
<proteinExistence type="inferred from homology"/>
<comment type="function">
    <text evidence="9">Part of the Sec protein translocase complex. Interacts with the SecYEG preprotein conducting channel. SecDF uses the proton motive force (PMF) to complete protein translocation after the ATP-dependent function of SecA.</text>
</comment>
<sequence>MLLNIFQYGFAGIAGLCLLGAWLSRSRRSVFAWAAISAGSAAVAAHYNVFWALVTFGLMVPWALLCAGPWIDFAWRAKTGFVLFLALGSAVCIYPTYHDERYGRPDQAGLSSEERSEQETKAQRGELGFSRFLTSNVPFRMVRGLDLKGGLRLVYTVDVDEAINDKRDRYYDDLRAALATAFGFHQGDKPPTIEEMQKLQSKLRIEKSRESSDTITITFNDPADAEKINDEFLSRFLGELQIQRSADRSVAKFRIRDEVSSGIRERAVTQAKETVLRRVDGLGLKEASVTTRDEDVIVEVPGDDDRAFDQIRDIISQTARLEFKMVDDDTDFFEPIAKSAKEADLPKGLTFSIENAPVGPNKTKPVHFARMVRGEHEEMRDTLKRLREWVGTLQVPPDNEVGYGKLYEYDEEKDAVEEIGWRTYFLFSKAEITGDMVRDAQALPDQSEGSLGGWYVSMDFTPTGADRFEDITGRNIKRRFAIILDEKVESAPVIQTKIGGGRAQITMGSQNPDQQLQDARKLELVLRSGALPAPISPSNEQRIGPSLGKDAINQAVKGAIASSMLVLGFMVLIYSRAGLIADIAVIFNLVLQVAILAMFGASMTLPGIAGLALTIGIAVDANVLINERIREELRNGKSPRAAVDVGYDKAFSAILDGHVTTLISGLILMQYGTGPIKGFAVTLIVGIAVSLFTGVVCTRLMFDWAVRGRKVKTLSLG</sequence>
<feature type="transmembrane region" description="Helical" evidence="9">
    <location>
        <begin position="679"/>
        <end position="702"/>
    </location>
</feature>
<reference evidence="13 14" key="1">
    <citation type="submission" date="2015-09" db="EMBL/GenBank/DDBJ databases">
        <title>Sorangium comparison.</title>
        <authorList>
            <person name="Zaburannyi N."/>
            <person name="Bunk B."/>
            <person name="Overmann J."/>
            <person name="Mueller R."/>
        </authorList>
    </citation>
    <scope>NUCLEOTIDE SEQUENCE [LARGE SCALE GENOMIC DNA]</scope>
    <source>
        <strain evidence="13 14">So ce26</strain>
    </source>
</reference>
<keyword evidence="8 9" id="KW-0472">Membrane</keyword>
<feature type="transmembrane region" description="Helical" evidence="9">
    <location>
        <begin position="80"/>
        <end position="97"/>
    </location>
</feature>
<dbReference type="AlphaFoldDB" id="A0A2L0EXS7"/>
<dbReference type="Pfam" id="PF21760">
    <property type="entry name" value="SecD_1st"/>
    <property type="match status" value="1"/>
</dbReference>
<dbReference type="GO" id="GO:0065002">
    <property type="term" value="P:intracellular protein transmembrane transport"/>
    <property type="evidence" value="ECO:0007669"/>
    <property type="project" value="UniProtKB-UniRule"/>
</dbReference>
<evidence type="ECO:0000256" key="8">
    <source>
        <dbReference type="ARBA" id="ARBA00023136"/>
    </source>
</evidence>
<dbReference type="InterPro" id="IPR022813">
    <property type="entry name" value="SecD/SecF_arch_bac"/>
</dbReference>
<comment type="subunit">
    <text evidence="9">Forms a complex with SecF. Part of the essential Sec protein translocation apparatus which comprises SecA, SecYEG and auxiliary proteins SecDF. Other proteins may also be involved.</text>
</comment>
<dbReference type="PRINTS" id="PR00702">
    <property type="entry name" value="ACRIFLAVINRP"/>
</dbReference>
<keyword evidence="6 9" id="KW-1133">Transmembrane helix</keyword>
<comment type="subcellular location">
    <subcellularLocation>
        <location evidence="1 9">Cell membrane</location>
        <topology evidence="1 9">Multi-pass membrane protein</topology>
    </subcellularLocation>
</comment>
<evidence type="ECO:0000256" key="6">
    <source>
        <dbReference type="ARBA" id="ARBA00022989"/>
    </source>
</evidence>
<evidence type="ECO:0000259" key="11">
    <source>
        <dbReference type="Pfam" id="PF21760"/>
    </source>
</evidence>
<evidence type="ECO:0000256" key="1">
    <source>
        <dbReference type="ARBA" id="ARBA00004651"/>
    </source>
</evidence>
<feature type="domain" description="Protein translocase subunit SecDF P1" evidence="11">
    <location>
        <begin position="268"/>
        <end position="328"/>
    </location>
</feature>
<dbReference type="GO" id="GO:0015450">
    <property type="term" value="F:protein-transporting ATPase activity"/>
    <property type="evidence" value="ECO:0007669"/>
    <property type="project" value="InterPro"/>
</dbReference>
<evidence type="ECO:0000259" key="12">
    <source>
        <dbReference type="Pfam" id="PF22599"/>
    </source>
</evidence>
<dbReference type="PANTHER" id="PTHR30081:SF1">
    <property type="entry name" value="PROTEIN TRANSLOCASE SUBUNIT SECD"/>
    <property type="match status" value="1"/>
</dbReference>
<gene>
    <name evidence="9 13" type="primary">secD</name>
    <name evidence="13" type="ORF">SOCE26_055630</name>
</gene>
<dbReference type="RefSeq" id="WP_104982677.1">
    <property type="nucleotide sequence ID" value="NZ_CP012673.1"/>
</dbReference>
<dbReference type="InterPro" id="IPR048634">
    <property type="entry name" value="SecD_SecF_C"/>
</dbReference>
<feature type="domain" description="Protein export membrane protein SecD/SecF C-terminal" evidence="10">
    <location>
        <begin position="539"/>
        <end position="695"/>
    </location>
</feature>
<keyword evidence="4 9" id="KW-0812">Transmembrane</keyword>
<dbReference type="InterPro" id="IPR005791">
    <property type="entry name" value="SecD"/>
</dbReference>
<evidence type="ECO:0000256" key="5">
    <source>
        <dbReference type="ARBA" id="ARBA00022927"/>
    </source>
</evidence>
<dbReference type="Pfam" id="PF02355">
    <property type="entry name" value="SecD_SecF_C"/>
    <property type="match status" value="1"/>
</dbReference>
<dbReference type="HAMAP" id="MF_01463_B">
    <property type="entry name" value="SecD_B"/>
    <property type="match status" value="1"/>
</dbReference>
<keyword evidence="2 9" id="KW-0813">Transport</keyword>
<dbReference type="Proteomes" id="UP000238348">
    <property type="component" value="Chromosome"/>
</dbReference>